<dbReference type="PROSITE" id="PS50280">
    <property type="entry name" value="SET"/>
    <property type="match status" value="1"/>
</dbReference>
<dbReference type="Gene3D" id="6.10.140.2220">
    <property type="match status" value="1"/>
</dbReference>
<keyword evidence="3" id="KW-0949">S-adenosyl-L-methionine</keyword>
<keyword evidence="1" id="KW-0489">Methyltransferase</keyword>
<dbReference type="Gene3D" id="1.25.40.10">
    <property type="entry name" value="Tetratricopeptide repeat domain"/>
    <property type="match status" value="1"/>
</dbReference>
<dbReference type="EMBL" id="NCKU01007900">
    <property type="protein sequence ID" value="RWS02296.1"/>
    <property type="molecule type" value="Genomic_DNA"/>
</dbReference>
<protein>
    <submittedName>
        <fullName evidence="10">SET and MYND domain-containing protein (SMYD)-like protein</fullName>
    </submittedName>
</protein>
<evidence type="ECO:0000256" key="5">
    <source>
        <dbReference type="ARBA" id="ARBA00022771"/>
    </source>
</evidence>
<comment type="caution">
    <text evidence="10">The sequence shown here is derived from an EMBL/GenBank/DDBJ whole genome shotgun (WGS) entry which is preliminary data.</text>
</comment>
<evidence type="ECO:0000256" key="1">
    <source>
        <dbReference type="ARBA" id="ARBA00022603"/>
    </source>
</evidence>
<proteinExistence type="predicted"/>
<dbReference type="PANTHER" id="PTHR46165:SF2">
    <property type="entry name" value="SET AND MYND DOMAIN-CONTAINING PROTEIN 4"/>
    <property type="match status" value="1"/>
</dbReference>
<evidence type="ECO:0000256" key="2">
    <source>
        <dbReference type="ARBA" id="ARBA00022679"/>
    </source>
</evidence>
<dbReference type="GO" id="GO:0008276">
    <property type="term" value="F:protein methyltransferase activity"/>
    <property type="evidence" value="ECO:0007669"/>
    <property type="project" value="UniProtKB-ARBA"/>
</dbReference>
<dbReference type="InterPro" id="IPR046341">
    <property type="entry name" value="SET_dom_sf"/>
</dbReference>
<dbReference type="GO" id="GO:0005737">
    <property type="term" value="C:cytoplasm"/>
    <property type="evidence" value="ECO:0007669"/>
    <property type="project" value="TreeGrafter"/>
</dbReference>
<keyword evidence="6" id="KW-0862">Zinc</keyword>
<evidence type="ECO:0000259" key="8">
    <source>
        <dbReference type="PROSITE" id="PS50280"/>
    </source>
</evidence>
<dbReference type="Gene3D" id="1.10.220.160">
    <property type="match status" value="1"/>
</dbReference>
<gene>
    <name evidence="10" type="ORF">B4U79_12951</name>
</gene>
<feature type="domain" description="SET" evidence="8">
    <location>
        <begin position="177"/>
        <end position="443"/>
    </location>
</feature>
<dbReference type="Pfam" id="PF00856">
    <property type="entry name" value="SET"/>
    <property type="match status" value="1"/>
</dbReference>
<keyword evidence="5 7" id="KW-0863">Zinc-finger</keyword>
<dbReference type="InterPro" id="IPR052097">
    <property type="entry name" value="SET-MYND_domain_protein"/>
</dbReference>
<evidence type="ECO:0000259" key="9">
    <source>
        <dbReference type="PROSITE" id="PS50865"/>
    </source>
</evidence>
<name>A0A3S3Q2N5_9ACAR</name>
<evidence type="ECO:0000256" key="4">
    <source>
        <dbReference type="ARBA" id="ARBA00022723"/>
    </source>
</evidence>
<evidence type="ECO:0000256" key="3">
    <source>
        <dbReference type="ARBA" id="ARBA00022691"/>
    </source>
</evidence>
<evidence type="ECO:0000313" key="11">
    <source>
        <dbReference type="Proteomes" id="UP000285301"/>
    </source>
</evidence>
<dbReference type="GO" id="GO:0008170">
    <property type="term" value="F:N-methyltransferase activity"/>
    <property type="evidence" value="ECO:0007669"/>
    <property type="project" value="UniProtKB-ARBA"/>
</dbReference>
<dbReference type="GO" id="GO:0008757">
    <property type="term" value="F:S-adenosylmethionine-dependent methyltransferase activity"/>
    <property type="evidence" value="ECO:0007669"/>
    <property type="project" value="UniProtKB-ARBA"/>
</dbReference>
<dbReference type="InterPro" id="IPR002893">
    <property type="entry name" value="Znf_MYND"/>
</dbReference>
<dbReference type="GO" id="GO:0008270">
    <property type="term" value="F:zinc ion binding"/>
    <property type="evidence" value="ECO:0007669"/>
    <property type="project" value="UniProtKB-KW"/>
</dbReference>
<dbReference type="GO" id="GO:0032259">
    <property type="term" value="P:methylation"/>
    <property type="evidence" value="ECO:0007669"/>
    <property type="project" value="UniProtKB-KW"/>
</dbReference>
<dbReference type="SUPFAM" id="SSF48452">
    <property type="entry name" value="TPR-like"/>
    <property type="match status" value="1"/>
</dbReference>
<feature type="domain" description="MYND-type" evidence="9">
    <location>
        <begin position="223"/>
        <end position="264"/>
    </location>
</feature>
<evidence type="ECO:0000256" key="6">
    <source>
        <dbReference type="ARBA" id="ARBA00022833"/>
    </source>
</evidence>
<dbReference type="InterPro" id="IPR001214">
    <property type="entry name" value="SET_dom"/>
</dbReference>
<evidence type="ECO:0000313" key="10">
    <source>
        <dbReference type="EMBL" id="RWS02296.1"/>
    </source>
</evidence>
<dbReference type="SUPFAM" id="SSF82199">
    <property type="entry name" value="SET domain"/>
    <property type="match status" value="1"/>
</dbReference>
<dbReference type="InterPro" id="IPR011990">
    <property type="entry name" value="TPR-like_helical_dom_sf"/>
</dbReference>
<accession>A0A3S3Q2N5</accession>
<dbReference type="Proteomes" id="UP000285301">
    <property type="component" value="Unassembled WGS sequence"/>
</dbReference>
<dbReference type="Gene3D" id="2.170.270.10">
    <property type="entry name" value="SET domain"/>
    <property type="match status" value="1"/>
</dbReference>
<keyword evidence="11" id="KW-1185">Reference proteome</keyword>
<keyword evidence="4" id="KW-0479">Metal-binding</keyword>
<reference evidence="10 11" key="1">
    <citation type="journal article" date="2018" name="Gigascience">
        <title>Genomes of trombidid mites reveal novel predicted allergens and laterally-transferred genes associated with secondary metabolism.</title>
        <authorList>
            <person name="Dong X."/>
            <person name="Chaisiri K."/>
            <person name="Xia D."/>
            <person name="Armstrong S.D."/>
            <person name="Fang Y."/>
            <person name="Donnelly M.J."/>
            <person name="Kadowaki T."/>
            <person name="McGarry J.W."/>
            <person name="Darby A.C."/>
            <person name="Makepeace B.L."/>
        </authorList>
    </citation>
    <scope>NUCLEOTIDE SEQUENCE [LARGE SCALE GENOMIC DNA]</scope>
    <source>
        <strain evidence="10">UoL-WK</strain>
    </source>
</reference>
<organism evidence="10 11">
    <name type="scientific">Dinothrombium tinctorium</name>
    <dbReference type="NCBI Taxonomy" id="1965070"/>
    <lineage>
        <taxon>Eukaryota</taxon>
        <taxon>Metazoa</taxon>
        <taxon>Ecdysozoa</taxon>
        <taxon>Arthropoda</taxon>
        <taxon>Chelicerata</taxon>
        <taxon>Arachnida</taxon>
        <taxon>Acari</taxon>
        <taxon>Acariformes</taxon>
        <taxon>Trombidiformes</taxon>
        <taxon>Prostigmata</taxon>
        <taxon>Anystina</taxon>
        <taxon>Parasitengona</taxon>
        <taxon>Trombidioidea</taxon>
        <taxon>Trombidiidae</taxon>
        <taxon>Dinothrombium</taxon>
    </lineage>
</organism>
<dbReference type="GO" id="GO:0005634">
    <property type="term" value="C:nucleus"/>
    <property type="evidence" value="ECO:0007669"/>
    <property type="project" value="TreeGrafter"/>
</dbReference>
<dbReference type="PROSITE" id="PS50865">
    <property type="entry name" value="ZF_MYND_2"/>
    <property type="match status" value="1"/>
</dbReference>
<dbReference type="STRING" id="1965070.A0A3S3Q2N5"/>
<sequence length="662" mass="76989">MNTSHFDENKREANKTYNVSDLPPSKIQYLRKLKSKDFENIREKYNEKFDKFNYSSNAKCTQKSNEFRENGNKFFAEKQFEDALRMYSNAVVYANLDDIELSVSFANRSAALFQLQRYKECLRDIEYALNFKCPSNVKEKVLKRKQSCIDKIQTNDSRSKAKMREMKRNESIYGVADCINVFQRTISSERGLKANRDIERGELLAIQAPFASVLTPSRYKLNCYNCLRAIPKNRPFPCKKCVQVCFCSLTCCEKAWSEFHQYECCYLELLNFSSTFHLQPRLALRILFKARLDAVLDEFFDRSADLDYSKLNFKVINSLMDHSDKCPDFTPAINLMLLFLSRIFPQLNSDKIALYGCVLLKLIQQIHINGKYIYSRELKTVPGCDQCEVIQDIKIGCALYQSYSLINHSCDPNSLSFMFDGHILYLKALREIKKDEEIFVCYGANSKWQTTSERKAFLEQYYFFDCKCIACEEDAQPLSKSLLCPLCNGPAIFDKLVKCLSCKSLDHFDAKSILNEVEKLEKDIISFDDTIARDLKEAIDSLTRSEQKLLKFVHKSNKILGEVKNKLSLCYQKVNDLELAIKYNEEYLKIVEIEFTNDYIHVFNVRLRLCEKQIKLLQSNCDESLKSTIHKSCIDNLKALKSFLTNNVFPETERSIVDVNRL</sequence>
<evidence type="ECO:0000256" key="7">
    <source>
        <dbReference type="PROSITE-ProRule" id="PRU00134"/>
    </source>
</evidence>
<dbReference type="GO" id="GO:0042826">
    <property type="term" value="F:histone deacetylase binding"/>
    <property type="evidence" value="ECO:0007669"/>
    <property type="project" value="TreeGrafter"/>
</dbReference>
<dbReference type="AlphaFoldDB" id="A0A3S3Q2N5"/>
<dbReference type="OrthoDB" id="438641at2759"/>
<keyword evidence="2" id="KW-0808">Transferase</keyword>
<dbReference type="PANTHER" id="PTHR46165">
    <property type="entry name" value="SET AND MYND DOMAIN-CONTAINING PROTEIN 4"/>
    <property type="match status" value="1"/>
</dbReference>